<keyword evidence="7" id="KW-0862">Zinc</keyword>
<evidence type="ECO:0000256" key="6">
    <source>
        <dbReference type="ARBA" id="ARBA00022801"/>
    </source>
</evidence>
<dbReference type="PROSITE" id="PS01306">
    <property type="entry name" value="UPF0054"/>
    <property type="match status" value="1"/>
</dbReference>
<dbReference type="Proteomes" id="UP000717515">
    <property type="component" value="Unassembled WGS sequence"/>
</dbReference>
<protein>
    <submittedName>
        <fullName evidence="8">Uncharacterized protein</fullName>
    </submittedName>
</protein>
<gene>
    <name evidence="8" type="ORF">KVV02_006165</name>
</gene>
<dbReference type="GO" id="GO:0046872">
    <property type="term" value="F:metal ion binding"/>
    <property type="evidence" value="ECO:0007669"/>
    <property type="project" value="UniProtKB-KW"/>
</dbReference>
<name>A0A9P8AC93_MORAP</name>
<dbReference type="NCBIfam" id="TIGR00043">
    <property type="entry name" value="rRNA maturation RNase YbeY"/>
    <property type="match status" value="1"/>
</dbReference>
<dbReference type="PANTHER" id="PTHR46986:SF1">
    <property type="entry name" value="ENDORIBONUCLEASE YBEY, CHLOROPLASTIC"/>
    <property type="match status" value="1"/>
</dbReference>
<comment type="caution">
    <text evidence="8">The sequence shown here is derived from an EMBL/GenBank/DDBJ whole genome shotgun (WGS) entry which is preliminary data.</text>
</comment>
<keyword evidence="4" id="KW-0479">Metal-binding</keyword>
<keyword evidence="5" id="KW-0255">Endonuclease</keyword>
<evidence type="ECO:0000256" key="7">
    <source>
        <dbReference type="ARBA" id="ARBA00022833"/>
    </source>
</evidence>
<dbReference type="GO" id="GO:0004222">
    <property type="term" value="F:metalloendopeptidase activity"/>
    <property type="evidence" value="ECO:0007669"/>
    <property type="project" value="InterPro"/>
</dbReference>
<dbReference type="InterPro" id="IPR002036">
    <property type="entry name" value="YbeY"/>
</dbReference>
<dbReference type="GO" id="GO:0004519">
    <property type="term" value="F:endonuclease activity"/>
    <property type="evidence" value="ECO:0007669"/>
    <property type="project" value="UniProtKB-KW"/>
</dbReference>
<evidence type="ECO:0000313" key="9">
    <source>
        <dbReference type="Proteomes" id="UP000717515"/>
    </source>
</evidence>
<reference evidence="8" key="1">
    <citation type="submission" date="2021-07" db="EMBL/GenBank/DDBJ databases">
        <title>Draft genome of Mortierella alpina, strain LL118, isolated from an aspen leaf litter sample.</title>
        <authorList>
            <person name="Yang S."/>
            <person name="Vinatzer B.A."/>
        </authorList>
    </citation>
    <scope>NUCLEOTIDE SEQUENCE</scope>
    <source>
        <strain evidence="8">LL118</strain>
    </source>
</reference>
<comment type="similarity">
    <text evidence="2">Belongs to the endoribonuclease YbeY family.</text>
</comment>
<dbReference type="HAMAP" id="MF_00009">
    <property type="entry name" value="Endoribonucl_YbeY"/>
    <property type="match status" value="1"/>
</dbReference>
<comment type="cofactor">
    <cofactor evidence="1">
        <name>Zn(2+)</name>
        <dbReference type="ChEBI" id="CHEBI:29105"/>
    </cofactor>
</comment>
<proteinExistence type="inferred from homology"/>
<evidence type="ECO:0000256" key="1">
    <source>
        <dbReference type="ARBA" id="ARBA00001947"/>
    </source>
</evidence>
<dbReference type="AlphaFoldDB" id="A0A9P8AC93"/>
<keyword evidence="6" id="KW-0378">Hydrolase</keyword>
<accession>A0A9P8AC93</accession>
<dbReference type="EMBL" id="JAIFTL010000016">
    <property type="protein sequence ID" value="KAG9326654.1"/>
    <property type="molecule type" value="Genomic_DNA"/>
</dbReference>
<evidence type="ECO:0000256" key="3">
    <source>
        <dbReference type="ARBA" id="ARBA00022722"/>
    </source>
</evidence>
<dbReference type="InterPro" id="IPR023091">
    <property type="entry name" value="MetalPrtase_cat_dom_sf_prd"/>
</dbReference>
<organism evidence="8 9">
    <name type="scientific">Mortierella alpina</name>
    <name type="common">Oleaginous fungus</name>
    <name type="synonym">Mortierella renispora</name>
    <dbReference type="NCBI Taxonomy" id="64518"/>
    <lineage>
        <taxon>Eukaryota</taxon>
        <taxon>Fungi</taxon>
        <taxon>Fungi incertae sedis</taxon>
        <taxon>Mucoromycota</taxon>
        <taxon>Mortierellomycotina</taxon>
        <taxon>Mortierellomycetes</taxon>
        <taxon>Mortierellales</taxon>
        <taxon>Mortierellaceae</taxon>
        <taxon>Mortierella</taxon>
    </lineage>
</organism>
<evidence type="ECO:0000256" key="5">
    <source>
        <dbReference type="ARBA" id="ARBA00022759"/>
    </source>
</evidence>
<dbReference type="GO" id="GO:0006364">
    <property type="term" value="P:rRNA processing"/>
    <property type="evidence" value="ECO:0007669"/>
    <property type="project" value="InterPro"/>
</dbReference>
<dbReference type="SUPFAM" id="SSF55486">
    <property type="entry name" value="Metalloproteases ('zincins'), catalytic domain"/>
    <property type="match status" value="1"/>
</dbReference>
<sequence>MILLKSTQRSLQISAPHIKSQIQLMLTAAGYKDWDIGVELTGNRKLHQLNAEYRGKDRPTDILSFPFAEAVKPGKLPAPRSEDDKNLGDVFISIPYVLHWCVLNKVDIQDRLPQLYAHGICHLLGYDHEDRKDYRLMKRREDSLLKRMKAWEASLLVQPTTPVKEKS</sequence>
<dbReference type="PANTHER" id="PTHR46986">
    <property type="entry name" value="ENDORIBONUCLEASE YBEY, CHLOROPLASTIC"/>
    <property type="match status" value="1"/>
</dbReference>
<evidence type="ECO:0000256" key="2">
    <source>
        <dbReference type="ARBA" id="ARBA00010875"/>
    </source>
</evidence>
<evidence type="ECO:0000256" key="4">
    <source>
        <dbReference type="ARBA" id="ARBA00022723"/>
    </source>
</evidence>
<dbReference type="Gene3D" id="3.40.390.30">
    <property type="entry name" value="Metalloproteases ('zincins'), catalytic domain"/>
    <property type="match status" value="1"/>
</dbReference>
<dbReference type="InterPro" id="IPR020549">
    <property type="entry name" value="YbeY_CS"/>
</dbReference>
<evidence type="ECO:0000313" key="8">
    <source>
        <dbReference type="EMBL" id="KAG9326654.1"/>
    </source>
</evidence>
<keyword evidence="3" id="KW-0540">Nuclease</keyword>
<dbReference type="Pfam" id="PF02130">
    <property type="entry name" value="YbeY"/>
    <property type="match status" value="1"/>
</dbReference>